<evidence type="ECO:0000256" key="1">
    <source>
        <dbReference type="SAM" id="Phobius"/>
    </source>
</evidence>
<proteinExistence type="predicted"/>
<dbReference type="Proteomes" id="UP001489004">
    <property type="component" value="Unassembled WGS sequence"/>
</dbReference>
<reference evidence="2 3" key="1">
    <citation type="journal article" date="2024" name="Nat. Commun.">
        <title>Phylogenomics reveals the evolutionary origins of lichenization in chlorophyte algae.</title>
        <authorList>
            <person name="Puginier C."/>
            <person name="Libourel C."/>
            <person name="Otte J."/>
            <person name="Skaloud P."/>
            <person name="Haon M."/>
            <person name="Grisel S."/>
            <person name="Petersen M."/>
            <person name="Berrin J.G."/>
            <person name="Delaux P.M."/>
            <person name="Dal Grande F."/>
            <person name="Keller J."/>
        </authorList>
    </citation>
    <scope>NUCLEOTIDE SEQUENCE [LARGE SCALE GENOMIC DNA]</scope>
    <source>
        <strain evidence="2 3">SAG 2043</strain>
    </source>
</reference>
<feature type="transmembrane region" description="Helical" evidence="1">
    <location>
        <begin position="42"/>
        <end position="64"/>
    </location>
</feature>
<keyword evidence="1" id="KW-0812">Transmembrane</keyword>
<dbReference type="EMBL" id="JALJOR010000009">
    <property type="protein sequence ID" value="KAK9811653.1"/>
    <property type="molecule type" value="Genomic_DNA"/>
</dbReference>
<accession>A0AAW1PP31</accession>
<name>A0AAW1PP31_9CHLO</name>
<evidence type="ECO:0000313" key="3">
    <source>
        <dbReference type="Proteomes" id="UP001489004"/>
    </source>
</evidence>
<organism evidence="2 3">
    <name type="scientific">[Myrmecia] bisecta</name>
    <dbReference type="NCBI Taxonomy" id="41462"/>
    <lineage>
        <taxon>Eukaryota</taxon>
        <taxon>Viridiplantae</taxon>
        <taxon>Chlorophyta</taxon>
        <taxon>core chlorophytes</taxon>
        <taxon>Trebouxiophyceae</taxon>
        <taxon>Trebouxiales</taxon>
        <taxon>Trebouxiaceae</taxon>
        <taxon>Myrmecia</taxon>
    </lineage>
</organism>
<sequence length="261" mass="29187">MASAAIYKQNSIVSFDPEARSRGKIVFLPLDLPQRYKMVADALAYTAFAISVASFLFNVVWTPFAKNRADRLRLGLDFKRTYVKDYQQHLDTLYDYQAQHGKDSYYIVWARDMAADASSAARAAAKKVDDARRKLGSFWAEVEECYAMGALSKGRPLASLLQHTPIWAVWDALSGNFLRKAVDFRNLTEPLDCANWYRLGLHTKRNGKGAVNGSYHAGMPSRWYYRLIDAKVGHGDKWGAKLEAIAAECEGAMSAVGDKAV</sequence>
<dbReference type="AlphaFoldDB" id="A0AAW1PP31"/>
<gene>
    <name evidence="2" type="ORF">WJX72_007693</name>
</gene>
<keyword evidence="3" id="KW-1185">Reference proteome</keyword>
<protein>
    <submittedName>
        <fullName evidence="2">Uncharacterized protein</fullName>
    </submittedName>
</protein>
<evidence type="ECO:0000313" key="2">
    <source>
        <dbReference type="EMBL" id="KAK9811653.1"/>
    </source>
</evidence>
<keyword evidence="1" id="KW-0472">Membrane</keyword>
<comment type="caution">
    <text evidence="2">The sequence shown here is derived from an EMBL/GenBank/DDBJ whole genome shotgun (WGS) entry which is preliminary data.</text>
</comment>
<keyword evidence="1" id="KW-1133">Transmembrane helix</keyword>